<gene>
    <name evidence="6" type="ORF">B7P34_13090</name>
</gene>
<dbReference type="Proteomes" id="UP000242427">
    <property type="component" value="Unassembled WGS sequence"/>
</dbReference>
<dbReference type="GO" id="GO:0009247">
    <property type="term" value="P:glycolipid biosynthetic process"/>
    <property type="evidence" value="ECO:0007669"/>
    <property type="project" value="InterPro"/>
</dbReference>
<dbReference type="SUPFAM" id="SSF53756">
    <property type="entry name" value="UDP-Glycosyltransferase/glycogen phosphorylase"/>
    <property type="match status" value="1"/>
</dbReference>
<dbReference type="GO" id="GO:0016020">
    <property type="term" value="C:membrane"/>
    <property type="evidence" value="ECO:0007669"/>
    <property type="project" value="GOC"/>
</dbReference>
<proteinExistence type="inferred from homology"/>
<dbReference type="AlphaFoldDB" id="A0A9X7JR02"/>
<dbReference type="PANTHER" id="PTHR43025:SF3">
    <property type="entry name" value="MONOGALACTOSYLDIACYLGLYCEROL SYNTHASE 1, CHLOROPLASTIC"/>
    <property type="match status" value="1"/>
</dbReference>
<dbReference type="Pfam" id="PF13692">
    <property type="entry name" value="Glyco_trans_1_4"/>
    <property type="match status" value="1"/>
</dbReference>
<protein>
    <recommendedName>
        <fullName evidence="5">Diacylglycerol glucosyltransferase N-terminal domain-containing protein</fullName>
    </recommendedName>
</protein>
<evidence type="ECO:0000313" key="7">
    <source>
        <dbReference type="Proteomes" id="UP000242427"/>
    </source>
</evidence>
<keyword evidence="2" id="KW-0328">Glycosyltransferase</keyword>
<dbReference type="GO" id="GO:0016758">
    <property type="term" value="F:hexosyltransferase activity"/>
    <property type="evidence" value="ECO:0007669"/>
    <property type="project" value="InterPro"/>
</dbReference>
<evidence type="ECO:0000259" key="5">
    <source>
        <dbReference type="Pfam" id="PF06925"/>
    </source>
</evidence>
<reference evidence="6 7" key="1">
    <citation type="submission" date="2018-03" db="EMBL/GenBank/DDBJ databases">
        <title>Chitinolytic properties of Streptosporangium nondiastaticum TBG75A20.</title>
        <authorList>
            <person name="Gayathri V."/>
            <person name="Shiburaj S."/>
        </authorList>
    </citation>
    <scope>NUCLEOTIDE SEQUENCE [LARGE SCALE GENOMIC DNA]</scope>
    <source>
        <strain evidence="6 7">TBG75A20</strain>
    </source>
</reference>
<evidence type="ECO:0000256" key="3">
    <source>
        <dbReference type="ARBA" id="ARBA00022679"/>
    </source>
</evidence>
<keyword evidence="7" id="KW-1185">Reference proteome</keyword>
<sequence>MVGMDASAARGGLRPQSRPSRRERHGMMPEGGAGRSGAPRVLVVSGSMGAGHDGAARELVRRLRGRGADTVSHDFLDALPPVHRPLLKGWHTFTARHTPRLFDWADRGQERESVVRELTRRVCRTARREVARWAAGGFDAAVSVFPLATQTLGMLRADGELGTPVVCCLTDPAPNRLWVHPGVDLYLTVFEATAVEAAERYGVTMSVGGPLVAAAFRRPVDETVRRAVRQRLGVPPGRLMVLMVAGALGSGEVMASVAAVRDVPGTAAVVLCGRNDRLRRKAARLPGVVALGWCDDVPQLMAAAEVLVHNAGGLSLTEALVAGLPAVSYQVLAGHGRQNAVTLARAGLVPWPRTPGELADALHRQASRGRMPLLPEASPGTAEVIEALALRGRTG</sequence>
<evidence type="ECO:0000313" key="6">
    <source>
        <dbReference type="EMBL" id="PSJ28308.1"/>
    </source>
</evidence>
<dbReference type="Gene3D" id="3.40.50.2000">
    <property type="entry name" value="Glycogen Phosphorylase B"/>
    <property type="match status" value="1"/>
</dbReference>
<feature type="domain" description="Diacylglycerol glucosyltransferase N-terminal" evidence="5">
    <location>
        <begin position="55"/>
        <end position="199"/>
    </location>
</feature>
<comment type="caution">
    <text evidence="6">The sequence shown here is derived from an EMBL/GenBank/DDBJ whole genome shotgun (WGS) entry which is preliminary data.</text>
</comment>
<dbReference type="PANTHER" id="PTHR43025">
    <property type="entry name" value="MONOGALACTOSYLDIACYLGLYCEROL SYNTHASE"/>
    <property type="match status" value="1"/>
</dbReference>
<dbReference type="OrthoDB" id="9810950at2"/>
<dbReference type="InterPro" id="IPR009695">
    <property type="entry name" value="Diacylglyc_glucosyltr_N"/>
</dbReference>
<dbReference type="InterPro" id="IPR050519">
    <property type="entry name" value="Glycosyltransf_28_UgtP"/>
</dbReference>
<feature type="region of interest" description="Disordered" evidence="4">
    <location>
        <begin position="1"/>
        <end position="38"/>
    </location>
</feature>
<comment type="similarity">
    <text evidence="1">Belongs to the glycosyltransferase 28 family.</text>
</comment>
<name>A0A9X7JR02_9ACTN</name>
<keyword evidence="3" id="KW-0808">Transferase</keyword>
<evidence type="ECO:0000256" key="1">
    <source>
        <dbReference type="ARBA" id="ARBA00006962"/>
    </source>
</evidence>
<accession>A0A9X7JR02</accession>
<evidence type="ECO:0000256" key="2">
    <source>
        <dbReference type="ARBA" id="ARBA00022676"/>
    </source>
</evidence>
<organism evidence="6 7">
    <name type="scientific">Streptosporangium nondiastaticum</name>
    <dbReference type="NCBI Taxonomy" id="35764"/>
    <lineage>
        <taxon>Bacteria</taxon>
        <taxon>Bacillati</taxon>
        <taxon>Actinomycetota</taxon>
        <taxon>Actinomycetes</taxon>
        <taxon>Streptosporangiales</taxon>
        <taxon>Streptosporangiaceae</taxon>
        <taxon>Streptosporangium</taxon>
    </lineage>
</organism>
<evidence type="ECO:0000256" key="4">
    <source>
        <dbReference type="SAM" id="MobiDB-lite"/>
    </source>
</evidence>
<dbReference type="EMBL" id="PXWG01000025">
    <property type="protein sequence ID" value="PSJ28308.1"/>
    <property type="molecule type" value="Genomic_DNA"/>
</dbReference>
<dbReference type="Pfam" id="PF06925">
    <property type="entry name" value="MGDG_synth"/>
    <property type="match status" value="1"/>
</dbReference>